<evidence type="ECO:0000256" key="2">
    <source>
        <dbReference type="ARBA" id="ARBA00022837"/>
    </source>
</evidence>
<organism evidence="6 7">
    <name type="scientific">Thraustotheca clavata</name>
    <dbReference type="NCBI Taxonomy" id="74557"/>
    <lineage>
        <taxon>Eukaryota</taxon>
        <taxon>Sar</taxon>
        <taxon>Stramenopiles</taxon>
        <taxon>Oomycota</taxon>
        <taxon>Saprolegniomycetes</taxon>
        <taxon>Saprolegniales</taxon>
        <taxon>Achlyaceae</taxon>
        <taxon>Thraustotheca</taxon>
    </lineage>
</organism>
<feature type="domain" description="EF-hand" evidence="5">
    <location>
        <begin position="1424"/>
        <end position="1459"/>
    </location>
</feature>
<evidence type="ECO:0000259" key="5">
    <source>
        <dbReference type="PROSITE" id="PS50222"/>
    </source>
</evidence>
<dbReference type="InterPro" id="IPR002048">
    <property type="entry name" value="EF_hand_dom"/>
</dbReference>
<feature type="domain" description="EF-hand" evidence="5">
    <location>
        <begin position="1385"/>
        <end position="1420"/>
    </location>
</feature>
<dbReference type="Pfam" id="PF13202">
    <property type="entry name" value="EF-hand_5"/>
    <property type="match status" value="2"/>
</dbReference>
<accession>A0A1W0ABC5</accession>
<protein>
    <recommendedName>
        <fullName evidence="5">EF-hand domain-containing protein</fullName>
    </recommendedName>
</protein>
<dbReference type="InterPro" id="IPR018247">
    <property type="entry name" value="EF_Hand_1_Ca_BS"/>
</dbReference>
<dbReference type="PANTHER" id="PTHR44324:SF4">
    <property type="entry name" value="WD40 REPEAT DOMAIN 95"/>
    <property type="match status" value="1"/>
</dbReference>
<dbReference type="OrthoDB" id="189968at2759"/>
<proteinExistence type="predicted"/>
<gene>
    <name evidence="6" type="ORF">THRCLA_20117</name>
</gene>
<feature type="compositionally biased region" description="Polar residues" evidence="4">
    <location>
        <begin position="1351"/>
        <end position="1365"/>
    </location>
</feature>
<evidence type="ECO:0000256" key="3">
    <source>
        <dbReference type="PROSITE-ProRule" id="PRU00221"/>
    </source>
</evidence>
<keyword evidence="7" id="KW-1185">Reference proteome</keyword>
<keyword evidence="3" id="KW-0853">WD repeat</keyword>
<feature type="region of interest" description="Disordered" evidence="4">
    <location>
        <begin position="1341"/>
        <end position="1365"/>
    </location>
</feature>
<dbReference type="Pfam" id="PF00400">
    <property type="entry name" value="WD40"/>
    <property type="match status" value="2"/>
</dbReference>
<dbReference type="InterPro" id="IPR051242">
    <property type="entry name" value="WD-EF-hand_domain"/>
</dbReference>
<dbReference type="PROSITE" id="PS50294">
    <property type="entry name" value="WD_REPEATS_REGION"/>
    <property type="match status" value="1"/>
</dbReference>
<dbReference type="SMART" id="SM00320">
    <property type="entry name" value="WD40"/>
    <property type="match status" value="8"/>
</dbReference>
<sequence length="1498" mass="167156">MDDDSIGIERDKQVIAETHPSIHIETKKLSRSASIDLYCLLFNAQGDLVEHLPFDGSLRDYSIIQEARNQNGHYQKIVIALDRINLGVDVIGLIMSHGHDMVFDPNRQLDDFMVRCTLVSHASGDSMLELSSIGGKLLCDIVHRKPSSKVLIQNAFVVAKLYRDNHHRHQWLFDPINEAVQCTSHCIVGLTRAIQLYLVDIIPDIEIPNVTSLKTIQGICSALTSDEFLALESLFPKSGGINKNNFAECLALGMVKSRPELRTEKRTVALLKLLCEMFDQIDINGDGEVDWEEFTSFCVALGMISTKQSQLSTSDSKGSGIEYGYKQFHSSHPARTFSYHISKMRCFEPLRKVAVLELDSPYIAIFDMDGTYLHDITNVAKSSIMKEGLYIFDIDYIPSRNAYVIASSDRILTLWNIVNGNKGQYVQSGRFVSTSMMMTIKWCPNLKLCMTATTTQALLWNLDTGKVEHRLTAHKDLVTDIIELPTVFITCSYDHKIAIWELDRMRVIYEFQGHTQGVLHLDCIENVLVSCGFEHHARVWSLTTRKQLVMLTGHHQILLDAKLIRYHAASLSCVTGDVGGNFKVWDISRCIVDASKDAAIIQHIFAVTNAGCASPIFHAFMVLPQDHKQQTIDLNEVWTGTTDIVRIVPEVVSSMQAPAQHVLYNALAHTFTASVGGKITVWSGKDGCIIQEPITISSIAVCGLCYDLPRQRKLFASTSDGYIHMYNLITGMLMNSAKVHDGDVLTMIYCEQTNCLITNGGDDSISICADVQVEAGLDPLRTIESVHRAAMTSCAYSSQHGFIATGDVHGHIRVHDFQKLSLSFRCEGHQGEVTALSFHNDTCVLFAGDSTGAILVWQLLNVISSSQCVMRLAPPVADIKISITALCALVGSGIAATDDSGKVHFWPLPLLRKQAKGLTKIYFEPLPPNMIAYARGGFNPNLRMTRMQSVGVALSSVDTLSPHALFHHKPVFGQHVAQVKASMSWIAHANKIVNIAPLPFPGFVFTLDEQSVKLWNVDGDCVGVLEQRGNENKVPTDNIESPKWNYRVAPSNTALEMSVTLQSLAKSVLDKIATIGAAEVESPTSPVKHRESIPRGRQSHSYRRCSSLVDVSQKNRISSLVDKTLDVSMAGILQKAIAESAFSRQSLLSGLKDSTFTQMESVLLEDVSHDEHAKMTYNSIMFPPLLLSKQQLRRKYAQELNVTDDMMSVAELPMLRTCDAYLDELQLRKEKLKRFTHTVDVNPSEFLEKNLSTPTKHQSKPRPVKWKLDTFVEKLPSVSLPRASVAQPSPHRLTRQWNDPTFAQLDARLESSLENYSNEVVQSDKIHENIKRKMALCQNLQTSPLKEKQTRSTPAKASPTPSKRQSVMEMLSKGINPFGPHYSAREVLEFGDTLQRFDKDLSGDIDIDEWLKIMMAFIPKAKAHDVAIARDLFATVDSNNDGLISHQELLHIVFLQASKEQLMFMEEYIRTSQSRGYNNAKSPPSTSNEDTPNENNEL</sequence>
<dbReference type="InterPro" id="IPR015943">
    <property type="entry name" value="WD40/YVTN_repeat-like_dom_sf"/>
</dbReference>
<evidence type="ECO:0000256" key="1">
    <source>
        <dbReference type="ARBA" id="ARBA00022737"/>
    </source>
</evidence>
<dbReference type="STRING" id="74557.A0A1W0ABC5"/>
<dbReference type="PROSITE" id="PS50222">
    <property type="entry name" value="EF_HAND_2"/>
    <property type="match status" value="3"/>
</dbReference>
<evidence type="ECO:0000313" key="6">
    <source>
        <dbReference type="EMBL" id="OQS07576.1"/>
    </source>
</evidence>
<dbReference type="InterPro" id="IPR001680">
    <property type="entry name" value="WD40_rpt"/>
</dbReference>
<feature type="region of interest" description="Disordered" evidence="4">
    <location>
        <begin position="1474"/>
        <end position="1498"/>
    </location>
</feature>
<dbReference type="CDD" id="cd00051">
    <property type="entry name" value="EFh"/>
    <property type="match status" value="1"/>
</dbReference>
<comment type="caution">
    <text evidence="6">The sequence shown here is derived from an EMBL/GenBank/DDBJ whole genome shotgun (WGS) entry which is preliminary data.</text>
</comment>
<dbReference type="GO" id="GO:0005509">
    <property type="term" value="F:calcium ion binding"/>
    <property type="evidence" value="ECO:0007669"/>
    <property type="project" value="InterPro"/>
</dbReference>
<feature type="repeat" description="WD" evidence="3">
    <location>
        <begin position="471"/>
        <end position="510"/>
    </location>
</feature>
<evidence type="ECO:0000313" key="7">
    <source>
        <dbReference type="Proteomes" id="UP000243217"/>
    </source>
</evidence>
<keyword evidence="2" id="KW-0106">Calcium</keyword>
<dbReference type="SMART" id="SM00054">
    <property type="entry name" value="EFh"/>
    <property type="match status" value="3"/>
</dbReference>
<keyword evidence="1" id="KW-0677">Repeat</keyword>
<dbReference type="Proteomes" id="UP000243217">
    <property type="component" value="Unassembled WGS sequence"/>
</dbReference>
<name>A0A1W0ABC5_9STRA</name>
<dbReference type="EMBL" id="JNBS01000228">
    <property type="protein sequence ID" value="OQS07576.1"/>
    <property type="molecule type" value="Genomic_DNA"/>
</dbReference>
<dbReference type="PROSITE" id="PS50082">
    <property type="entry name" value="WD_REPEATS_2"/>
    <property type="match status" value="2"/>
</dbReference>
<dbReference type="SUPFAM" id="SSF50978">
    <property type="entry name" value="WD40 repeat-like"/>
    <property type="match status" value="1"/>
</dbReference>
<dbReference type="Gene3D" id="1.10.238.10">
    <property type="entry name" value="EF-hand"/>
    <property type="match status" value="2"/>
</dbReference>
<dbReference type="Gene3D" id="2.130.10.10">
    <property type="entry name" value="YVTN repeat-like/Quinoprotein amine dehydrogenase"/>
    <property type="match status" value="2"/>
</dbReference>
<dbReference type="PANTHER" id="PTHR44324">
    <property type="entry name" value="WD40 REPEAT DOMAIN 95"/>
    <property type="match status" value="1"/>
</dbReference>
<dbReference type="SUPFAM" id="SSF117289">
    <property type="entry name" value="Nucleoporin domain"/>
    <property type="match status" value="1"/>
</dbReference>
<reference evidence="6 7" key="1">
    <citation type="journal article" date="2014" name="Genome Biol. Evol.">
        <title>The secreted proteins of Achlya hypogyna and Thraustotheca clavata identify the ancestral oomycete secretome and reveal gene acquisitions by horizontal gene transfer.</title>
        <authorList>
            <person name="Misner I."/>
            <person name="Blouin N."/>
            <person name="Leonard G."/>
            <person name="Richards T.A."/>
            <person name="Lane C.E."/>
        </authorList>
    </citation>
    <scope>NUCLEOTIDE SEQUENCE [LARGE SCALE GENOMIC DNA]</scope>
    <source>
        <strain evidence="6 7">ATCC 34112</strain>
    </source>
</reference>
<dbReference type="InterPro" id="IPR011992">
    <property type="entry name" value="EF-hand-dom_pair"/>
</dbReference>
<feature type="repeat" description="WD" evidence="3">
    <location>
        <begin position="826"/>
        <end position="859"/>
    </location>
</feature>
<dbReference type="PROSITE" id="PS00018">
    <property type="entry name" value="EF_HAND_1"/>
    <property type="match status" value="2"/>
</dbReference>
<evidence type="ECO:0000256" key="4">
    <source>
        <dbReference type="SAM" id="MobiDB-lite"/>
    </source>
</evidence>
<dbReference type="SUPFAM" id="SSF47473">
    <property type="entry name" value="EF-hand"/>
    <property type="match status" value="1"/>
</dbReference>
<feature type="domain" description="EF-hand" evidence="5">
    <location>
        <begin position="269"/>
        <end position="304"/>
    </location>
</feature>
<dbReference type="InterPro" id="IPR036322">
    <property type="entry name" value="WD40_repeat_dom_sf"/>
</dbReference>